<gene>
    <name evidence="1" type="ORF">I4F81_007765</name>
</gene>
<evidence type="ECO:0000313" key="1">
    <source>
        <dbReference type="EMBL" id="KAK1865231.1"/>
    </source>
</evidence>
<evidence type="ECO:0000313" key="2">
    <source>
        <dbReference type="Proteomes" id="UP000798662"/>
    </source>
</evidence>
<name>A0ACC3C4N3_PYRYE</name>
<protein>
    <submittedName>
        <fullName evidence="1">Uncharacterized protein</fullName>
    </submittedName>
</protein>
<proteinExistence type="predicted"/>
<accession>A0ACC3C4N3</accession>
<organism evidence="1 2">
    <name type="scientific">Pyropia yezoensis</name>
    <name type="common">Susabi-nori</name>
    <name type="synonym">Porphyra yezoensis</name>
    <dbReference type="NCBI Taxonomy" id="2788"/>
    <lineage>
        <taxon>Eukaryota</taxon>
        <taxon>Rhodophyta</taxon>
        <taxon>Bangiophyceae</taxon>
        <taxon>Bangiales</taxon>
        <taxon>Bangiaceae</taxon>
        <taxon>Pyropia</taxon>
    </lineage>
</organism>
<comment type="caution">
    <text evidence="1">The sequence shown here is derived from an EMBL/GenBank/DDBJ whole genome shotgun (WGS) entry which is preliminary data.</text>
</comment>
<dbReference type="EMBL" id="CM020619">
    <property type="protein sequence ID" value="KAK1865231.1"/>
    <property type="molecule type" value="Genomic_DNA"/>
</dbReference>
<reference evidence="1" key="1">
    <citation type="submission" date="2019-11" db="EMBL/GenBank/DDBJ databases">
        <title>Nori genome reveals adaptations in red seaweeds to the harsh intertidal environment.</title>
        <authorList>
            <person name="Wang D."/>
            <person name="Mao Y."/>
        </authorList>
    </citation>
    <scope>NUCLEOTIDE SEQUENCE</scope>
    <source>
        <tissue evidence="1">Gametophyte</tissue>
    </source>
</reference>
<sequence length="1126" mass="122151">MQGQGNFANAPSVTYLGALARLMLASQGIREGCVPRGCGFPGCRPTPTCARCYDSAFPVARPFGAAGTDILTMGAEHRGWVHHASAFVLAPPFAGAHVRASVCRVLPDRVGGPSLHTETRRFSLRCRPSRGTVSSRDARRRFFPAMRAEQRSLPDDVAAAVDADYVPSVDFLRRFWDAARTVMWRASEMAESEAGFMAAAAGDGDWDRSAASKSRQMRLLARRLGDLVSQAKRLPSLCSNRPAAIGEAVSLCGALYYVLEQDKLALLGEAADRTATAAFGASPLLDLVVRERLDHVADCFEEAEDKVRDVLPILLGTLDELQVLFFLFSPMAASLTPSERLPPGRQRSPGSTLSLEPPRDDAVCIRRDAQVVRLLAHLSVMQEGVRAASFVASSPGMGKSHLVWDVLEAFQGLDDPRYADAAERTGFPLWSDVVNNLQGVRACVVTFNSSSKWDKRDLDIVDQCSSHPDGVLLPIYLRLLWFFRCANTVPWEGFMVRAAANVRDKVITVDGIVAEAIRALREQPTVIIVEEISKVTGFVPVRPEPTPAQREWSTYEDGEANGARQPLDEQRKTQTLFSLYRHEFCVLTGMGGASVTILFTSPSFGGVMFADVQDDLTDDMIERAGSLSTMLKNFGMPDMGVQKAILSSKSSTRPGSPFFVLCAAELDFLGADDVAAAYFLPWFQSRFRIRMSLPCRGSHVLPADTAAKAFASLSGGHPRSAAFLRRVLKNVTPGQVSSSVVTPAVTDLFDREDSTVAPLLVGMFVMPVVIVAAVHACDVDCRQPISNHSTAPGPCASWNDLVTSNALTAAVADSSGKVKNPSMPPLYLLALLYHWQQNKSKEVMPVADKELVARLKGILDALLHVVGANDSRGSADKVWEYVSMYSDVALTRVREAALTWCGASPGISLPHDYTAVTLRALYPGTQVYSTPGKFPLLDSRLYDATRSLHVDENEKANSMESILCRSATELSSTVYKCQPQQFGFDSIKFLSPSGSSKPPSKHELVAVCKSSKFTGLASGQLTVKGQVRKSLDLLPIAFNTAFDNAWKEWSDRVVLVVETNLKAAKTSGKVLSAEESAMVIIITVETHVEVYGRAISGFISHGPSLYGAMIEAIDAPIPDADGDGDR</sequence>
<dbReference type="Proteomes" id="UP000798662">
    <property type="component" value="Chromosome 2"/>
</dbReference>
<keyword evidence="2" id="KW-1185">Reference proteome</keyword>